<gene>
    <name evidence="1" type="ORF">ONB1V03_LOCUS15759</name>
</gene>
<reference evidence="1" key="1">
    <citation type="submission" date="2020-11" db="EMBL/GenBank/DDBJ databases">
        <authorList>
            <person name="Tran Van P."/>
        </authorList>
    </citation>
    <scope>NUCLEOTIDE SEQUENCE</scope>
</reference>
<dbReference type="Proteomes" id="UP000728032">
    <property type="component" value="Unassembled WGS sequence"/>
</dbReference>
<organism evidence="1">
    <name type="scientific">Oppiella nova</name>
    <dbReference type="NCBI Taxonomy" id="334625"/>
    <lineage>
        <taxon>Eukaryota</taxon>
        <taxon>Metazoa</taxon>
        <taxon>Ecdysozoa</taxon>
        <taxon>Arthropoda</taxon>
        <taxon>Chelicerata</taxon>
        <taxon>Arachnida</taxon>
        <taxon>Acari</taxon>
        <taxon>Acariformes</taxon>
        <taxon>Sarcoptiformes</taxon>
        <taxon>Oribatida</taxon>
        <taxon>Brachypylina</taxon>
        <taxon>Oppioidea</taxon>
        <taxon>Oppiidae</taxon>
        <taxon>Oppiella</taxon>
    </lineage>
</organism>
<dbReference type="EMBL" id="OC931522">
    <property type="protein sequence ID" value="CAD7659163.1"/>
    <property type="molecule type" value="Genomic_DNA"/>
</dbReference>
<dbReference type="EMBL" id="CAJPVJ010016697">
    <property type="protein sequence ID" value="CAG2176325.1"/>
    <property type="molecule type" value="Genomic_DNA"/>
</dbReference>
<keyword evidence="2" id="KW-1185">Reference proteome</keyword>
<proteinExistence type="predicted"/>
<evidence type="ECO:0000313" key="1">
    <source>
        <dbReference type="EMBL" id="CAD7659163.1"/>
    </source>
</evidence>
<dbReference type="AlphaFoldDB" id="A0A7R9MFW1"/>
<sequence>MVEFVLRETPCADGVVVQSAFESIPELVFCEDIVKGFKKTSVFCFYEDIHGLNAFPLPSDGLLNAYACGVSYLLSSQCLPTNSAVH</sequence>
<accession>A0A7R9MFW1</accession>
<evidence type="ECO:0000313" key="2">
    <source>
        <dbReference type="Proteomes" id="UP000728032"/>
    </source>
</evidence>
<name>A0A7R9MFW1_9ACAR</name>
<protein>
    <submittedName>
        <fullName evidence="1">Uncharacterized protein</fullName>
    </submittedName>
</protein>